<protein>
    <submittedName>
        <fullName evidence="1">Uncharacterized protein</fullName>
    </submittedName>
</protein>
<dbReference type="Proteomes" id="UP001604335">
    <property type="component" value="Unassembled WGS sequence"/>
</dbReference>
<sequence length="128" mass="13910">MKQSMMSLPAIALAIGLGLAVPVIESAIAPSVVLAQSLPTGTFSDGEWTVRIAYQGNALTYYGRNENSGDSLFLSGASVGGNASRRTYTWNNSGHRYRVSWQPSDPDTIRVEVFSPNGRSILNRLLYR</sequence>
<organism evidence="1 2">
    <name type="scientific">Limnothrix redekei LRLZ20PSL1</name>
    <dbReference type="NCBI Taxonomy" id="3112953"/>
    <lineage>
        <taxon>Bacteria</taxon>
        <taxon>Bacillati</taxon>
        <taxon>Cyanobacteriota</taxon>
        <taxon>Cyanophyceae</taxon>
        <taxon>Pseudanabaenales</taxon>
        <taxon>Pseudanabaenaceae</taxon>
        <taxon>Limnothrix</taxon>
    </lineage>
</organism>
<accession>A0ABW7C6Y0</accession>
<name>A0ABW7C6Y0_9CYAN</name>
<reference evidence="2" key="1">
    <citation type="journal article" date="2024" name="Algal Res.">
        <title>Biochemical, toxicological and genomic investigation of a high-biomass producing Limnothrix strain isolated from Italian shallow drinking water reservoir.</title>
        <authorList>
            <person name="Simonazzi M."/>
            <person name="Shishido T.K."/>
            <person name="Delbaje E."/>
            <person name="Wahlsten M."/>
            <person name="Fewer D.P."/>
            <person name="Sivonen K."/>
            <person name="Pezzolesi L."/>
            <person name="Pistocchi R."/>
        </authorList>
    </citation>
    <scope>NUCLEOTIDE SEQUENCE [LARGE SCALE GENOMIC DNA]</scope>
    <source>
        <strain evidence="2">LRLZ20PSL1</strain>
    </source>
</reference>
<dbReference type="EMBL" id="JAZAQF010000023">
    <property type="protein sequence ID" value="MFG3816877.1"/>
    <property type="molecule type" value="Genomic_DNA"/>
</dbReference>
<evidence type="ECO:0000313" key="2">
    <source>
        <dbReference type="Proteomes" id="UP001604335"/>
    </source>
</evidence>
<dbReference type="RefSeq" id="WP_199312387.1">
    <property type="nucleotide sequence ID" value="NZ_JAZAQF010000023.1"/>
</dbReference>
<gene>
    <name evidence="1" type="ORF">VPK24_04440</name>
</gene>
<proteinExistence type="predicted"/>
<evidence type="ECO:0000313" key="1">
    <source>
        <dbReference type="EMBL" id="MFG3816877.1"/>
    </source>
</evidence>
<comment type="caution">
    <text evidence="1">The sequence shown here is derived from an EMBL/GenBank/DDBJ whole genome shotgun (WGS) entry which is preliminary data.</text>
</comment>
<keyword evidence="2" id="KW-1185">Reference proteome</keyword>